<dbReference type="GO" id="GO:0036424">
    <property type="term" value="F:L-phosphoserine phosphatase activity"/>
    <property type="evidence" value="ECO:0007669"/>
    <property type="project" value="TreeGrafter"/>
</dbReference>
<dbReference type="PANTHER" id="PTHR43344:SF14">
    <property type="entry name" value="HAD-IB FAMILY HYDROLASE"/>
    <property type="match status" value="1"/>
</dbReference>
<dbReference type="SUPFAM" id="SSF56784">
    <property type="entry name" value="HAD-like"/>
    <property type="match status" value="1"/>
</dbReference>
<gene>
    <name evidence="2" type="ORF">HC757_14050</name>
</gene>
<dbReference type="GO" id="GO:0006564">
    <property type="term" value="P:L-serine biosynthetic process"/>
    <property type="evidence" value="ECO:0007669"/>
    <property type="project" value="TreeGrafter"/>
</dbReference>
<organism evidence="2 3">
    <name type="scientific">Shewanella salipaludis</name>
    <dbReference type="NCBI Taxonomy" id="2723052"/>
    <lineage>
        <taxon>Bacteria</taxon>
        <taxon>Pseudomonadati</taxon>
        <taxon>Pseudomonadota</taxon>
        <taxon>Gammaproteobacteria</taxon>
        <taxon>Alteromonadales</taxon>
        <taxon>Shewanellaceae</taxon>
        <taxon>Shewanella</taxon>
    </lineage>
</organism>
<dbReference type="InterPro" id="IPR023214">
    <property type="entry name" value="HAD_sf"/>
</dbReference>
<dbReference type="Gene3D" id="3.40.50.1000">
    <property type="entry name" value="HAD superfamily/HAD-like"/>
    <property type="match status" value="1"/>
</dbReference>
<dbReference type="GO" id="GO:0005737">
    <property type="term" value="C:cytoplasm"/>
    <property type="evidence" value="ECO:0007669"/>
    <property type="project" value="TreeGrafter"/>
</dbReference>
<dbReference type="AlphaFoldDB" id="A0A972FVC4"/>
<dbReference type="InterPro" id="IPR006385">
    <property type="entry name" value="HAD_hydro_SerB1"/>
</dbReference>
<dbReference type="Gene3D" id="1.20.1440.100">
    <property type="entry name" value="SG protein - dephosphorylation function"/>
    <property type="match status" value="1"/>
</dbReference>
<name>A0A972FVC4_9GAMM</name>
<keyword evidence="1" id="KW-1133">Transmembrane helix</keyword>
<dbReference type="CDD" id="cd02612">
    <property type="entry name" value="HAD_PGPPase"/>
    <property type="match status" value="1"/>
</dbReference>
<dbReference type="Pfam" id="PF12710">
    <property type="entry name" value="HAD"/>
    <property type="match status" value="1"/>
</dbReference>
<dbReference type="EMBL" id="JAAXYH010000011">
    <property type="protein sequence ID" value="NMH66282.1"/>
    <property type="molecule type" value="Genomic_DNA"/>
</dbReference>
<dbReference type="InterPro" id="IPR050582">
    <property type="entry name" value="HAD-like_SerB"/>
</dbReference>
<evidence type="ECO:0000256" key="1">
    <source>
        <dbReference type="SAM" id="Phobius"/>
    </source>
</evidence>
<dbReference type="GO" id="GO:0000287">
    <property type="term" value="F:magnesium ion binding"/>
    <property type="evidence" value="ECO:0007669"/>
    <property type="project" value="TreeGrafter"/>
</dbReference>
<keyword evidence="1" id="KW-0812">Transmembrane</keyword>
<dbReference type="PANTHER" id="PTHR43344">
    <property type="entry name" value="PHOSPHOSERINE PHOSPHATASE"/>
    <property type="match status" value="1"/>
</dbReference>
<keyword evidence="2" id="KW-0378">Hydrolase</keyword>
<dbReference type="InterPro" id="IPR036412">
    <property type="entry name" value="HAD-like_sf"/>
</dbReference>
<proteinExistence type="predicted"/>
<evidence type="ECO:0000313" key="3">
    <source>
        <dbReference type="Proteomes" id="UP000737113"/>
    </source>
</evidence>
<dbReference type="NCBIfam" id="TIGR01490">
    <property type="entry name" value="HAD-SF-IB-hyp1"/>
    <property type="match status" value="1"/>
</dbReference>
<accession>A0A972FVC4</accession>
<dbReference type="NCBIfam" id="TIGR01488">
    <property type="entry name" value="HAD-SF-IB"/>
    <property type="match status" value="1"/>
</dbReference>
<keyword evidence="3" id="KW-1185">Reference proteome</keyword>
<dbReference type="RefSeq" id="WP_169565015.1">
    <property type="nucleotide sequence ID" value="NZ_JAAXYH010000011.1"/>
</dbReference>
<protein>
    <submittedName>
        <fullName evidence="2">HAD family hydrolase</fullName>
    </submittedName>
</protein>
<feature type="transmembrane region" description="Helical" evidence="1">
    <location>
        <begin position="31"/>
        <end position="52"/>
    </location>
</feature>
<dbReference type="Proteomes" id="UP000737113">
    <property type="component" value="Unassembled WGS sequence"/>
</dbReference>
<evidence type="ECO:0000313" key="2">
    <source>
        <dbReference type="EMBL" id="NMH66282.1"/>
    </source>
</evidence>
<sequence length="205" mass="22997">MNLALFDFDGTITSQDTYTKFVVAAAGRTRLYVGGFVLLPIILLYKLGIVSAPRVRPLISKVAFWRSSESKVVDIANTFVSEYLPTVLRDEMLEKIAEHKANGDKVVIVSASLSPYLKIWCNNLDVGLICSELEVRNGILTGSYLSGDCSKERKVENIRKTINLNEFDTIYAYGDTEEDIPMLNLADLRYYQGKLVLEKTVNKTI</sequence>
<comment type="caution">
    <text evidence="2">The sequence shown here is derived from an EMBL/GenBank/DDBJ whole genome shotgun (WGS) entry which is preliminary data.</text>
</comment>
<keyword evidence="1" id="KW-0472">Membrane</keyword>
<reference evidence="2" key="1">
    <citation type="submission" date="2020-04" db="EMBL/GenBank/DDBJ databases">
        <title>Description of Shewanella salipaludis sp. nov., isolated from a salt marsh.</title>
        <authorList>
            <person name="Park S."/>
            <person name="Yoon J.-H."/>
        </authorList>
    </citation>
    <scope>NUCLEOTIDE SEQUENCE</scope>
    <source>
        <strain evidence="2">SHSM-M6</strain>
    </source>
</reference>